<gene>
    <name evidence="1" type="ORF">H0235_009958</name>
</gene>
<keyword evidence="2" id="KW-1185">Reference proteome</keyword>
<proteinExistence type="predicted"/>
<accession>A0A834NZH1</accession>
<evidence type="ECO:0000313" key="1">
    <source>
        <dbReference type="EMBL" id="KAF7422122.1"/>
    </source>
</evidence>
<evidence type="ECO:0000313" key="2">
    <source>
        <dbReference type="Proteomes" id="UP000600918"/>
    </source>
</evidence>
<sequence>MENLVRDLHVGNDFEKDRTILLTRFVSSGFCSTFNLAFRVINACAVIRLIWEKASRIELLVLSLSKVMAVRHYAREYAIRIKATERNHDDNLDDSDDYGESEDHYPLIRQTTKDLTISTDIYKGINNEIRPSSKFRPPVCLHVRSQLVESTKHLISVRYGLQGCGWSYPVGE</sequence>
<dbReference type="EMBL" id="JACSDY010000008">
    <property type="protein sequence ID" value="KAF7422122.1"/>
    <property type="molecule type" value="Genomic_DNA"/>
</dbReference>
<dbReference type="AlphaFoldDB" id="A0A834NZH1"/>
<name>A0A834NZH1_VESPE</name>
<organism evidence="1 2">
    <name type="scientific">Vespula pensylvanica</name>
    <name type="common">Western yellow jacket</name>
    <name type="synonym">Wasp</name>
    <dbReference type="NCBI Taxonomy" id="30213"/>
    <lineage>
        <taxon>Eukaryota</taxon>
        <taxon>Metazoa</taxon>
        <taxon>Ecdysozoa</taxon>
        <taxon>Arthropoda</taxon>
        <taxon>Hexapoda</taxon>
        <taxon>Insecta</taxon>
        <taxon>Pterygota</taxon>
        <taxon>Neoptera</taxon>
        <taxon>Endopterygota</taxon>
        <taxon>Hymenoptera</taxon>
        <taxon>Apocrita</taxon>
        <taxon>Aculeata</taxon>
        <taxon>Vespoidea</taxon>
        <taxon>Vespidae</taxon>
        <taxon>Vespinae</taxon>
        <taxon>Vespula</taxon>
    </lineage>
</organism>
<reference evidence="1" key="1">
    <citation type="journal article" date="2020" name="G3 (Bethesda)">
        <title>High-Quality Assemblies for Three Invasive Social Wasps from the &lt;i&gt;Vespula&lt;/i&gt; Genus.</title>
        <authorList>
            <person name="Harrop T.W.R."/>
            <person name="Guhlin J."/>
            <person name="McLaughlin G.M."/>
            <person name="Permina E."/>
            <person name="Stockwell P."/>
            <person name="Gilligan J."/>
            <person name="Le Lec M.F."/>
            <person name="Gruber M.A.M."/>
            <person name="Quinn O."/>
            <person name="Lovegrove M."/>
            <person name="Duncan E.J."/>
            <person name="Remnant E.J."/>
            <person name="Van Eeckhoven J."/>
            <person name="Graham B."/>
            <person name="Knapp R.A."/>
            <person name="Langford K.W."/>
            <person name="Kronenberg Z."/>
            <person name="Press M.O."/>
            <person name="Eacker S.M."/>
            <person name="Wilson-Rankin E.E."/>
            <person name="Purcell J."/>
            <person name="Lester P.J."/>
            <person name="Dearden P.K."/>
        </authorList>
    </citation>
    <scope>NUCLEOTIDE SEQUENCE</scope>
    <source>
        <strain evidence="1">Volc-1</strain>
    </source>
</reference>
<dbReference type="Proteomes" id="UP000600918">
    <property type="component" value="Unassembled WGS sequence"/>
</dbReference>
<protein>
    <submittedName>
        <fullName evidence="1">Uncharacterized protein</fullName>
    </submittedName>
</protein>
<comment type="caution">
    <text evidence="1">The sequence shown here is derived from an EMBL/GenBank/DDBJ whole genome shotgun (WGS) entry which is preliminary data.</text>
</comment>